<accession>A0A380LKD4</accession>
<gene>
    <name evidence="1" type="ORF">NCTC11087_00544</name>
</gene>
<dbReference type="AlphaFoldDB" id="A0A380LKD4"/>
<proteinExistence type="predicted"/>
<reference evidence="1 2" key="1">
    <citation type="submission" date="2018-06" db="EMBL/GenBank/DDBJ databases">
        <authorList>
            <consortium name="Pathogen Informatics"/>
            <person name="Doyle S."/>
        </authorList>
    </citation>
    <scope>NUCLEOTIDE SEQUENCE [LARGE SCALE GENOMIC DNA]</scope>
    <source>
        <strain evidence="1 2">NCTC11087</strain>
    </source>
</reference>
<dbReference type="Proteomes" id="UP000255523">
    <property type="component" value="Unassembled WGS sequence"/>
</dbReference>
<dbReference type="EMBL" id="UHFX01000003">
    <property type="protein sequence ID" value="SUO03675.1"/>
    <property type="molecule type" value="Genomic_DNA"/>
</dbReference>
<evidence type="ECO:0000313" key="1">
    <source>
        <dbReference type="EMBL" id="SUO03675.1"/>
    </source>
</evidence>
<name>A0A380LKD4_9FIRM</name>
<dbReference type="RefSeq" id="WP_022789052.1">
    <property type="nucleotide sequence ID" value="NZ_UHFX01000003.1"/>
</dbReference>
<sequence>MSEIFTCMMIDPYFCILAVLQFLSWIGFGVTTICGIHKVLFDRKDECYE</sequence>
<protein>
    <submittedName>
        <fullName evidence="1">Uncharacterized protein</fullName>
    </submittedName>
</protein>
<organism evidence="1 2">
    <name type="scientific">Faecalicoccus pleomorphus</name>
    <dbReference type="NCBI Taxonomy" id="1323"/>
    <lineage>
        <taxon>Bacteria</taxon>
        <taxon>Bacillati</taxon>
        <taxon>Bacillota</taxon>
        <taxon>Erysipelotrichia</taxon>
        <taxon>Erysipelotrichales</taxon>
        <taxon>Erysipelotrichaceae</taxon>
        <taxon>Faecalicoccus</taxon>
    </lineage>
</organism>
<evidence type="ECO:0000313" key="2">
    <source>
        <dbReference type="Proteomes" id="UP000255523"/>
    </source>
</evidence>
<dbReference type="GeneID" id="77463034"/>
<keyword evidence="2" id="KW-1185">Reference proteome</keyword>